<protein>
    <submittedName>
        <fullName evidence="1">Uncharacterized protein</fullName>
    </submittedName>
</protein>
<keyword evidence="2" id="KW-1185">Reference proteome</keyword>
<evidence type="ECO:0000313" key="2">
    <source>
        <dbReference type="Proteomes" id="UP000238274"/>
    </source>
</evidence>
<gene>
    <name evidence="1" type="ORF">PSHT_00983</name>
</gene>
<evidence type="ECO:0000313" key="1">
    <source>
        <dbReference type="EMBL" id="POW22668.1"/>
    </source>
</evidence>
<proteinExistence type="predicted"/>
<reference evidence="2" key="3">
    <citation type="journal article" date="2018" name="Mol. Plant Microbe Interact.">
        <title>Genome sequence resources for the wheat stripe rust pathogen (Puccinia striiformis f. sp. tritici) and the barley stripe rust pathogen (Puccinia striiformis f. sp. hordei).</title>
        <authorList>
            <person name="Xia C."/>
            <person name="Wang M."/>
            <person name="Yin C."/>
            <person name="Cornejo O.E."/>
            <person name="Hulbert S.H."/>
            <person name="Chen X."/>
        </authorList>
    </citation>
    <scope>NUCLEOTIDE SEQUENCE [LARGE SCALE GENOMIC DNA]</scope>
    <source>
        <strain evidence="2">93TX-2</strain>
    </source>
</reference>
<accession>A0A2S4WLM8</accession>
<dbReference type="VEuPathDB" id="FungiDB:PSHT_00983"/>
<organism evidence="1 2">
    <name type="scientific">Puccinia striiformis</name>
    <dbReference type="NCBI Taxonomy" id="27350"/>
    <lineage>
        <taxon>Eukaryota</taxon>
        <taxon>Fungi</taxon>
        <taxon>Dikarya</taxon>
        <taxon>Basidiomycota</taxon>
        <taxon>Pucciniomycotina</taxon>
        <taxon>Pucciniomycetes</taxon>
        <taxon>Pucciniales</taxon>
        <taxon>Pucciniaceae</taxon>
        <taxon>Puccinia</taxon>
    </lineage>
</organism>
<dbReference type="Proteomes" id="UP000238274">
    <property type="component" value="Unassembled WGS sequence"/>
</dbReference>
<reference evidence="1 2" key="1">
    <citation type="submission" date="2017-12" db="EMBL/GenBank/DDBJ databases">
        <title>Gene loss provides genomic basis for host adaptation in cereal stripe rust fungi.</title>
        <authorList>
            <person name="Xia C."/>
        </authorList>
    </citation>
    <scope>NUCLEOTIDE SEQUENCE [LARGE SCALE GENOMIC DNA]</scope>
    <source>
        <strain evidence="1 2">93TX-2</strain>
    </source>
</reference>
<dbReference type="EMBL" id="PKSM01000007">
    <property type="protein sequence ID" value="POW22668.1"/>
    <property type="molecule type" value="Genomic_DNA"/>
</dbReference>
<dbReference type="OrthoDB" id="2507501at2759"/>
<name>A0A2S4WLM8_9BASI</name>
<sequence>MDMCGASPTGLLERTSTSGVTVLFMALPPPVKRSLASCGKCNFVVAYGNPTSDQLRSYFNCKQQISTFWQPIRPDQMPFTVRRYSTKILRSHFTGPKVSDSLCDWVHPWDRFLSLWKQTDAKGSLGIFNLIGDGNCRFYRFAVLGYSTDGHKKAGFLRIQEEMIAETTTNRATYHRLQGGEEEVVKIIDGLTMCTTETIVPPEKWLNKLLHGQILANAYSISLTFLFSLVSPLEGHSS</sequence>
<dbReference type="AlphaFoldDB" id="A0A2S4WLM8"/>
<comment type="caution">
    <text evidence="1">The sequence shown here is derived from an EMBL/GenBank/DDBJ whole genome shotgun (WGS) entry which is preliminary data.</text>
</comment>
<reference evidence="2" key="2">
    <citation type="journal article" date="2018" name="BMC Genomics">
        <title>Genomic insights into host adaptation between the wheat stripe rust pathogen (Puccinia striiformis f. sp. tritici) and the barley stripe rust pathogen (Puccinia striiformis f. sp. hordei).</title>
        <authorList>
            <person name="Xia C."/>
            <person name="Wang M."/>
            <person name="Yin C."/>
            <person name="Cornejo O.E."/>
            <person name="Hulbert S.H."/>
            <person name="Chen X."/>
        </authorList>
    </citation>
    <scope>NUCLEOTIDE SEQUENCE [LARGE SCALE GENOMIC DNA]</scope>
    <source>
        <strain evidence="2">93TX-2</strain>
    </source>
</reference>